<dbReference type="InterPro" id="IPR012677">
    <property type="entry name" value="Nucleotide-bd_a/b_plait_sf"/>
</dbReference>
<evidence type="ECO:0000313" key="4">
    <source>
        <dbReference type="EMBL" id="EYU22215.1"/>
    </source>
</evidence>
<dbReference type="SMART" id="SM00360">
    <property type="entry name" value="RRM"/>
    <property type="match status" value="1"/>
</dbReference>
<accession>A0A022Q6R5</accession>
<dbReference type="Pfam" id="PF00076">
    <property type="entry name" value="RRM_1"/>
    <property type="match status" value="1"/>
</dbReference>
<dbReference type="InterPro" id="IPR035979">
    <property type="entry name" value="RBD_domain_sf"/>
</dbReference>
<dbReference type="AlphaFoldDB" id="A0A022Q6R5"/>
<evidence type="ECO:0000259" key="3">
    <source>
        <dbReference type="PROSITE" id="PS50102"/>
    </source>
</evidence>
<dbReference type="PROSITE" id="PS50102">
    <property type="entry name" value="RRM"/>
    <property type="match status" value="1"/>
</dbReference>
<feature type="non-terminal residue" evidence="4">
    <location>
        <position position="1"/>
    </location>
</feature>
<sequence length="120" mass="13331">DVGGRLITIYKGIPEGLRAERHPRVYAAASPRRIYIGNLPLSVDGLRLEEVFGEYGKVLSARVVCDWESGRSLGFGFVEMSTESQVNDAIAKLDGKSFDGRAIRVNVTEERPWLGNFRFG</sequence>
<dbReference type="GO" id="GO:0009507">
    <property type="term" value="C:chloroplast"/>
    <property type="evidence" value="ECO:0007669"/>
    <property type="project" value="GOC"/>
</dbReference>
<dbReference type="InterPro" id="IPR000504">
    <property type="entry name" value="RRM_dom"/>
</dbReference>
<dbReference type="PANTHER" id="PTHR48025">
    <property type="entry name" value="OS02G0815200 PROTEIN"/>
    <property type="match status" value="1"/>
</dbReference>
<keyword evidence="5" id="KW-1185">Reference proteome</keyword>
<dbReference type="InterPro" id="IPR050502">
    <property type="entry name" value="Euk_RNA-bind_prot"/>
</dbReference>
<gene>
    <name evidence="4" type="ORF">MIMGU_mgv1a021096mg</name>
</gene>
<reference evidence="4 5" key="1">
    <citation type="journal article" date="2013" name="Proc. Natl. Acad. Sci. U.S.A.">
        <title>Fine-scale variation in meiotic recombination in Mimulus inferred from population shotgun sequencing.</title>
        <authorList>
            <person name="Hellsten U."/>
            <person name="Wright K.M."/>
            <person name="Jenkins J."/>
            <person name="Shu S."/>
            <person name="Yuan Y."/>
            <person name="Wessler S.R."/>
            <person name="Schmutz J."/>
            <person name="Willis J.H."/>
            <person name="Rokhsar D.S."/>
        </authorList>
    </citation>
    <scope>NUCLEOTIDE SEQUENCE [LARGE SCALE GENOMIC DNA]</scope>
    <source>
        <strain evidence="5">cv. DUN x IM62</strain>
    </source>
</reference>
<feature type="domain" description="RRM" evidence="3">
    <location>
        <begin position="32"/>
        <end position="110"/>
    </location>
</feature>
<dbReference type="Proteomes" id="UP000030748">
    <property type="component" value="Unassembled WGS sequence"/>
</dbReference>
<dbReference type="GO" id="GO:1901259">
    <property type="term" value="P:chloroplast rRNA processing"/>
    <property type="evidence" value="ECO:0000318"/>
    <property type="project" value="GO_Central"/>
</dbReference>
<organism evidence="4 5">
    <name type="scientific">Erythranthe guttata</name>
    <name type="common">Yellow monkey flower</name>
    <name type="synonym">Mimulus guttatus</name>
    <dbReference type="NCBI Taxonomy" id="4155"/>
    <lineage>
        <taxon>Eukaryota</taxon>
        <taxon>Viridiplantae</taxon>
        <taxon>Streptophyta</taxon>
        <taxon>Embryophyta</taxon>
        <taxon>Tracheophyta</taxon>
        <taxon>Spermatophyta</taxon>
        <taxon>Magnoliopsida</taxon>
        <taxon>eudicotyledons</taxon>
        <taxon>Gunneridae</taxon>
        <taxon>Pentapetalae</taxon>
        <taxon>asterids</taxon>
        <taxon>lamiids</taxon>
        <taxon>Lamiales</taxon>
        <taxon>Phrymaceae</taxon>
        <taxon>Erythranthe</taxon>
    </lineage>
</organism>
<keyword evidence="1 2" id="KW-0694">RNA-binding</keyword>
<evidence type="ECO:0000256" key="1">
    <source>
        <dbReference type="ARBA" id="ARBA00022884"/>
    </source>
</evidence>
<dbReference type="SUPFAM" id="SSF54928">
    <property type="entry name" value="RNA-binding domain, RBD"/>
    <property type="match status" value="1"/>
</dbReference>
<dbReference type="STRING" id="4155.A0A022Q6R5"/>
<dbReference type="PANTHER" id="PTHR48025:SF3">
    <property type="entry name" value="31 KDA RIBONUCLEOPROTEIN, CHLOROPLASTIC-RELATED"/>
    <property type="match status" value="1"/>
</dbReference>
<dbReference type="Gene3D" id="3.30.70.330">
    <property type="match status" value="1"/>
</dbReference>
<protein>
    <recommendedName>
        <fullName evidence="3">RRM domain-containing protein</fullName>
    </recommendedName>
</protein>
<evidence type="ECO:0000256" key="2">
    <source>
        <dbReference type="PROSITE-ProRule" id="PRU00176"/>
    </source>
</evidence>
<proteinExistence type="predicted"/>
<name>A0A022Q6R5_ERYGU</name>
<dbReference type="GO" id="GO:0003729">
    <property type="term" value="F:mRNA binding"/>
    <property type="evidence" value="ECO:0000318"/>
    <property type="project" value="GO_Central"/>
</dbReference>
<dbReference type="EMBL" id="KI632211">
    <property type="protein sequence ID" value="EYU22215.1"/>
    <property type="molecule type" value="Genomic_DNA"/>
</dbReference>
<evidence type="ECO:0000313" key="5">
    <source>
        <dbReference type="Proteomes" id="UP000030748"/>
    </source>
</evidence>